<evidence type="ECO:0000256" key="6">
    <source>
        <dbReference type="ARBA" id="ARBA00022729"/>
    </source>
</evidence>
<comment type="subcellular location">
    <subcellularLocation>
        <location evidence="16">Basolateral cell membrane</location>
        <topology evidence="16">Single-pass type I membrane protein</topology>
    </subcellularLocation>
    <subcellularLocation>
        <location evidence="2">Cell junction</location>
        <location evidence="2">Adherens junction</location>
    </subcellularLocation>
    <subcellularLocation>
        <location evidence="1">Cell junction</location>
        <location evidence="1">Tight junction</location>
    </subcellularLocation>
</comment>
<protein>
    <recommendedName>
        <fullName evidence="17">Ig-like domain-containing protein</fullName>
    </recommendedName>
</protein>
<dbReference type="GO" id="GO:0014704">
    <property type="term" value="C:intercalated disc"/>
    <property type="evidence" value="ECO:0007669"/>
    <property type="project" value="TreeGrafter"/>
</dbReference>
<dbReference type="FunFam" id="2.60.40.10:FF:000095">
    <property type="entry name" value="immunoglobulin superfamily member 11 isoform X1"/>
    <property type="match status" value="1"/>
</dbReference>
<evidence type="ECO:0000256" key="3">
    <source>
        <dbReference type="ARBA" id="ARBA00022427"/>
    </source>
</evidence>
<keyword evidence="3" id="KW-0796">Tight junction</keyword>
<evidence type="ECO:0000313" key="19">
    <source>
        <dbReference type="Proteomes" id="UP000824540"/>
    </source>
</evidence>
<dbReference type="InterPro" id="IPR003599">
    <property type="entry name" value="Ig_sub"/>
</dbReference>
<evidence type="ECO:0000256" key="5">
    <source>
        <dbReference type="ARBA" id="ARBA00022692"/>
    </source>
</evidence>
<evidence type="ECO:0000256" key="14">
    <source>
        <dbReference type="ARBA" id="ARBA00023180"/>
    </source>
</evidence>
<feature type="domain" description="Ig-like" evidence="17">
    <location>
        <begin position="1"/>
        <end position="122"/>
    </location>
</feature>
<evidence type="ECO:0000256" key="9">
    <source>
        <dbReference type="ARBA" id="ARBA00022949"/>
    </source>
</evidence>
<evidence type="ECO:0000313" key="18">
    <source>
        <dbReference type="EMBL" id="KAG9348629.1"/>
    </source>
</evidence>
<dbReference type="EMBL" id="JAFBMS010000011">
    <property type="protein sequence ID" value="KAG9348629.1"/>
    <property type="molecule type" value="Genomic_DNA"/>
</dbReference>
<keyword evidence="8" id="KW-0130">Cell adhesion</keyword>
<dbReference type="Gene3D" id="2.60.40.10">
    <property type="entry name" value="Immunoglobulins"/>
    <property type="match status" value="2"/>
</dbReference>
<feature type="domain" description="Ig-like" evidence="17">
    <location>
        <begin position="127"/>
        <end position="216"/>
    </location>
</feature>
<sequence length="217" mass="23494">VAYGLEITSSGAKSIEKASGDSVKLDCEFTLAPEDSGHLDIDWTIKAADNQNPDKVIILYSGGRVYDDYYPAMKGRIHFSSADQVDGDASVNVTQLETTDTGLYQCMVKKAPGIGSRKIFLSVMVRPSKPQCSKEGLAQEGKDMVLRCLSSEGTLPLTYTWEKISHGKLLPANAMLDSIGGTMTIKNVSVFASGSYRCTVKNRVGTDECVLQMHISP</sequence>
<evidence type="ECO:0000256" key="4">
    <source>
        <dbReference type="ARBA" id="ARBA00022475"/>
    </source>
</evidence>
<keyword evidence="9" id="KW-0965">Cell junction</keyword>
<keyword evidence="19" id="KW-1185">Reference proteome</keyword>
<dbReference type="InterPro" id="IPR013783">
    <property type="entry name" value="Ig-like_fold"/>
</dbReference>
<keyword evidence="13" id="KW-0675">Receptor</keyword>
<dbReference type="GO" id="GO:0050839">
    <property type="term" value="F:cell adhesion molecule binding"/>
    <property type="evidence" value="ECO:0007669"/>
    <property type="project" value="TreeGrafter"/>
</dbReference>
<comment type="caution">
    <text evidence="18">The sequence shown here is derived from an EMBL/GenBank/DDBJ whole genome shotgun (WGS) entry which is preliminary data.</text>
</comment>
<evidence type="ECO:0000259" key="17">
    <source>
        <dbReference type="PROSITE" id="PS50835"/>
    </source>
</evidence>
<proteinExistence type="predicted"/>
<dbReference type="Pfam" id="PF13927">
    <property type="entry name" value="Ig_3"/>
    <property type="match status" value="1"/>
</dbReference>
<keyword evidence="4" id="KW-1003">Cell membrane</keyword>
<keyword evidence="15" id="KW-0393">Immunoglobulin domain</keyword>
<feature type="non-terminal residue" evidence="18">
    <location>
        <position position="217"/>
    </location>
</feature>
<accession>A0A8T2P8P6</accession>
<dbReference type="PANTHER" id="PTHR44468">
    <property type="entry name" value="COXSACKIEVIRUS AND ADENOVIRUS RECEPTOR-RELATED"/>
    <property type="match status" value="1"/>
</dbReference>
<keyword evidence="11" id="KW-0472">Membrane</keyword>
<dbReference type="OrthoDB" id="8902063at2759"/>
<dbReference type="PROSITE" id="PS50835">
    <property type="entry name" value="IG_LIKE"/>
    <property type="match status" value="2"/>
</dbReference>
<dbReference type="InterPro" id="IPR036179">
    <property type="entry name" value="Ig-like_dom_sf"/>
</dbReference>
<evidence type="ECO:0000256" key="2">
    <source>
        <dbReference type="ARBA" id="ARBA00004536"/>
    </source>
</evidence>
<dbReference type="InterPro" id="IPR013106">
    <property type="entry name" value="Ig_V-set"/>
</dbReference>
<evidence type="ECO:0000256" key="12">
    <source>
        <dbReference type="ARBA" id="ARBA00023157"/>
    </source>
</evidence>
<name>A0A8T2P8P6_9TELE</name>
<dbReference type="Pfam" id="PF07686">
    <property type="entry name" value="V-set"/>
    <property type="match status" value="1"/>
</dbReference>
<dbReference type="InterPro" id="IPR007110">
    <property type="entry name" value="Ig-like_dom"/>
</dbReference>
<dbReference type="Proteomes" id="UP000824540">
    <property type="component" value="Unassembled WGS sequence"/>
</dbReference>
<gene>
    <name evidence="18" type="ORF">JZ751_002369</name>
</gene>
<dbReference type="GO" id="GO:0005923">
    <property type="term" value="C:bicellular tight junction"/>
    <property type="evidence" value="ECO:0007669"/>
    <property type="project" value="UniProtKB-SubCell"/>
</dbReference>
<keyword evidence="14" id="KW-0325">Glycoprotein</keyword>
<dbReference type="SMART" id="SM00408">
    <property type="entry name" value="IGc2"/>
    <property type="match status" value="2"/>
</dbReference>
<evidence type="ECO:0000256" key="1">
    <source>
        <dbReference type="ARBA" id="ARBA00004435"/>
    </source>
</evidence>
<dbReference type="AlphaFoldDB" id="A0A8T2P8P6"/>
<dbReference type="SMART" id="SM00409">
    <property type="entry name" value="IG"/>
    <property type="match status" value="2"/>
</dbReference>
<evidence type="ECO:0000256" key="7">
    <source>
        <dbReference type="ARBA" id="ARBA00022737"/>
    </source>
</evidence>
<reference evidence="18" key="1">
    <citation type="thesis" date="2021" institute="BYU ScholarsArchive" country="Provo, UT, USA">
        <title>Applications of and Algorithms for Genome Assembly and Genomic Analyses with an Emphasis on Marine Teleosts.</title>
        <authorList>
            <person name="Pickett B.D."/>
        </authorList>
    </citation>
    <scope>NUCLEOTIDE SEQUENCE</scope>
    <source>
        <strain evidence="18">HI-2016</strain>
    </source>
</reference>
<keyword evidence="12" id="KW-1015">Disulfide bond</keyword>
<evidence type="ECO:0000256" key="10">
    <source>
        <dbReference type="ARBA" id="ARBA00022989"/>
    </source>
</evidence>
<keyword evidence="6" id="KW-0732">Signal</keyword>
<feature type="non-terminal residue" evidence="18">
    <location>
        <position position="1"/>
    </location>
</feature>
<dbReference type="GO" id="GO:0016323">
    <property type="term" value="C:basolateral plasma membrane"/>
    <property type="evidence" value="ECO:0007669"/>
    <property type="project" value="UniProtKB-SubCell"/>
</dbReference>
<evidence type="ECO:0000256" key="8">
    <source>
        <dbReference type="ARBA" id="ARBA00022889"/>
    </source>
</evidence>
<keyword evidence="5" id="KW-0812">Transmembrane</keyword>
<evidence type="ECO:0000256" key="15">
    <source>
        <dbReference type="ARBA" id="ARBA00023319"/>
    </source>
</evidence>
<evidence type="ECO:0000256" key="11">
    <source>
        <dbReference type="ARBA" id="ARBA00023136"/>
    </source>
</evidence>
<organism evidence="18 19">
    <name type="scientific">Albula glossodonta</name>
    <name type="common">roundjaw bonefish</name>
    <dbReference type="NCBI Taxonomy" id="121402"/>
    <lineage>
        <taxon>Eukaryota</taxon>
        <taxon>Metazoa</taxon>
        <taxon>Chordata</taxon>
        <taxon>Craniata</taxon>
        <taxon>Vertebrata</taxon>
        <taxon>Euteleostomi</taxon>
        <taxon>Actinopterygii</taxon>
        <taxon>Neopterygii</taxon>
        <taxon>Teleostei</taxon>
        <taxon>Albuliformes</taxon>
        <taxon>Albulidae</taxon>
        <taxon>Albula</taxon>
    </lineage>
</organism>
<keyword evidence="7" id="KW-0677">Repeat</keyword>
<dbReference type="GO" id="GO:0034109">
    <property type="term" value="P:homotypic cell-cell adhesion"/>
    <property type="evidence" value="ECO:0007669"/>
    <property type="project" value="TreeGrafter"/>
</dbReference>
<evidence type="ECO:0000256" key="13">
    <source>
        <dbReference type="ARBA" id="ARBA00023170"/>
    </source>
</evidence>
<keyword evidence="10" id="KW-1133">Transmembrane helix</keyword>
<dbReference type="SUPFAM" id="SSF48726">
    <property type="entry name" value="Immunoglobulin"/>
    <property type="match status" value="2"/>
</dbReference>
<evidence type="ECO:0000256" key="16">
    <source>
        <dbReference type="ARBA" id="ARBA00023768"/>
    </source>
</evidence>
<dbReference type="GO" id="GO:0005912">
    <property type="term" value="C:adherens junction"/>
    <property type="evidence" value="ECO:0007669"/>
    <property type="project" value="UniProtKB-SubCell"/>
</dbReference>
<dbReference type="InterPro" id="IPR003598">
    <property type="entry name" value="Ig_sub2"/>
</dbReference>
<dbReference type="InterPro" id="IPR052307">
    <property type="entry name" value="EJ_Adhesion_Regulator"/>
</dbReference>
<dbReference type="PANTHER" id="PTHR44468:SF3">
    <property type="entry name" value="COXSACKIEVIRUS AND ADENOVIRUS RECEPTOR"/>
    <property type="match status" value="1"/>
</dbReference>